<feature type="transmembrane region" description="Helical" evidence="8">
    <location>
        <begin position="782"/>
        <end position="804"/>
    </location>
</feature>
<dbReference type="HOGENOM" id="CLU_009112_0_0_1"/>
<dbReference type="Pfam" id="PF16913">
    <property type="entry name" value="PUNUT"/>
    <property type="match status" value="3"/>
</dbReference>
<feature type="transmembrane region" description="Helical" evidence="8">
    <location>
        <begin position="337"/>
        <end position="355"/>
    </location>
</feature>
<dbReference type="PANTHER" id="PTHR31376">
    <property type="entry name" value="OS09G0467300 PROTEIN-RELATED"/>
    <property type="match status" value="1"/>
</dbReference>
<reference evidence="9" key="1">
    <citation type="submission" date="2015-04" db="UniProtKB">
        <authorList>
            <consortium name="EnsemblPlants"/>
        </authorList>
    </citation>
    <scope>IDENTIFICATION</scope>
</reference>
<feature type="transmembrane region" description="Helical" evidence="8">
    <location>
        <begin position="282"/>
        <end position="303"/>
    </location>
</feature>
<evidence type="ECO:0000256" key="7">
    <source>
        <dbReference type="SAM" id="MobiDB-lite"/>
    </source>
</evidence>
<feature type="region of interest" description="Disordered" evidence="7">
    <location>
        <begin position="1"/>
        <end position="20"/>
    </location>
</feature>
<comment type="subcellular location">
    <subcellularLocation>
        <location evidence="1">Membrane</location>
        <topology evidence="1">Multi-pass membrane protein</topology>
    </subcellularLocation>
</comment>
<feature type="transmembrane region" description="Helical" evidence="8">
    <location>
        <begin position="847"/>
        <end position="869"/>
    </location>
</feature>
<feature type="transmembrane region" description="Helical" evidence="8">
    <location>
        <begin position="701"/>
        <end position="719"/>
    </location>
</feature>
<dbReference type="Gramene" id="OPUNC04G20820.1">
    <property type="protein sequence ID" value="OPUNC04G20820.1"/>
    <property type="gene ID" value="OPUNC04G20820"/>
</dbReference>
<dbReference type="GO" id="GO:0015211">
    <property type="term" value="F:purine nucleoside transmembrane transporter activity"/>
    <property type="evidence" value="ECO:0007669"/>
    <property type="project" value="InterPro"/>
</dbReference>
<evidence type="ECO:0000256" key="8">
    <source>
        <dbReference type="SAM" id="Phobius"/>
    </source>
</evidence>
<dbReference type="PANTHER" id="PTHR31376:SF36">
    <property type="entry name" value="PURINE PERMEASE-RELATED"/>
    <property type="match status" value="1"/>
</dbReference>
<feature type="transmembrane region" description="Helical" evidence="8">
    <location>
        <begin position="1019"/>
        <end position="1040"/>
    </location>
</feature>
<dbReference type="SUPFAM" id="SSF103481">
    <property type="entry name" value="Multidrug resistance efflux transporter EmrE"/>
    <property type="match status" value="2"/>
</dbReference>
<evidence type="ECO:0000256" key="1">
    <source>
        <dbReference type="ARBA" id="ARBA00004141"/>
    </source>
</evidence>
<keyword evidence="6 8" id="KW-0472">Membrane</keyword>
<dbReference type="InterPro" id="IPR037185">
    <property type="entry name" value="EmrE-like"/>
</dbReference>
<feature type="transmembrane region" description="Helical" evidence="8">
    <location>
        <begin position="674"/>
        <end position="695"/>
    </location>
</feature>
<feature type="transmembrane region" description="Helical" evidence="8">
    <location>
        <begin position="906"/>
        <end position="928"/>
    </location>
</feature>
<feature type="compositionally biased region" description="Low complexity" evidence="7">
    <location>
        <begin position="1"/>
        <end position="18"/>
    </location>
</feature>
<feature type="transmembrane region" description="Helical" evidence="8">
    <location>
        <begin position="310"/>
        <end position="331"/>
    </location>
</feature>
<keyword evidence="4 8" id="KW-0812">Transmembrane</keyword>
<dbReference type="AlphaFoldDB" id="A0A0E0KUG8"/>
<accession>A0A0E0KUG8</accession>
<feature type="transmembrane region" description="Helical" evidence="8">
    <location>
        <begin position="940"/>
        <end position="961"/>
    </location>
</feature>
<comment type="similarity">
    <text evidence="2">Belongs to the purine permeases (TC 2.A.7.14) family.</text>
</comment>
<feature type="transmembrane region" description="Helical" evidence="8">
    <location>
        <begin position="145"/>
        <end position="164"/>
    </location>
</feature>
<evidence type="ECO:0000313" key="10">
    <source>
        <dbReference type="Proteomes" id="UP000026962"/>
    </source>
</evidence>
<feature type="transmembrane region" description="Helical" evidence="8">
    <location>
        <begin position="79"/>
        <end position="100"/>
    </location>
</feature>
<evidence type="ECO:0000256" key="5">
    <source>
        <dbReference type="ARBA" id="ARBA00022989"/>
    </source>
</evidence>
<dbReference type="EnsemblPlants" id="OPUNC04G20820.1">
    <property type="protein sequence ID" value="OPUNC04G20820.1"/>
    <property type="gene ID" value="OPUNC04G20820"/>
</dbReference>
<feature type="transmembrane region" description="Helical" evidence="8">
    <location>
        <begin position="474"/>
        <end position="499"/>
    </location>
</feature>
<dbReference type="InterPro" id="IPR030182">
    <property type="entry name" value="PUP_plant"/>
</dbReference>
<feature type="transmembrane region" description="Helical" evidence="8">
    <location>
        <begin position="245"/>
        <end position="262"/>
    </location>
</feature>
<evidence type="ECO:0000256" key="4">
    <source>
        <dbReference type="ARBA" id="ARBA00022692"/>
    </source>
</evidence>
<keyword evidence="10" id="KW-1185">Reference proteome</keyword>
<feature type="transmembrane region" description="Helical" evidence="8">
    <location>
        <begin position="203"/>
        <end position="224"/>
    </location>
</feature>
<feature type="transmembrane region" description="Helical" evidence="8">
    <location>
        <begin position="171"/>
        <end position="188"/>
    </location>
</feature>
<dbReference type="GO" id="GO:0016020">
    <property type="term" value="C:membrane"/>
    <property type="evidence" value="ECO:0007669"/>
    <property type="project" value="UniProtKB-SubCell"/>
</dbReference>
<dbReference type="GO" id="GO:0005345">
    <property type="term" value="F:purine nucleobase transmembrane transporter activity"/>
    <property type="evidence" value="ECO:0007669"/>
    <property type="project" value="UniProtKB-ARBA"/>
</dbReference>
<evidence type="ECO:0000256" key="3">
    <source>
        <dbReference type="ARBA" id="ARBA00022448"/>
    </source>
</evidence>
<dbReference type="Proteomes" id="UP000026962">
    <property type="component" value="Chromosome 4"/>
</dbReference>
<evidence type="ECO:0000256" key="6">
    <source>
        <dbReference type="ARBA" id="ARBA00023136"/>
    </source>
</evidence>
<feature type="transmembrane region" description="Helical" evidence="8">
    <location>
        <begin position="645"/>
        <end position="667"/>
    </location>
</feature>
<reference evidence="9" key="2">
    <citation type="submission" date="2018-05" db="EMBL/GenBank/DDBJ databases">
        <title>OpunRS2 (Oryza punctata Reference Sequence Version 2).</title>
        <authorList>
            <person name="Zhang J."/>
            <person name="Kudrna D."/>
            <person name="Lee S."/>
            <person name="Talag J."/>
            <person name="Welchert J."/>
            <person name="Wing R.A."/>
        </authorList>
    </citation>
    <scope>NUCLEOTIDE SEQUENCE [LARGE SCALE GENOMIC DNA]</scope>
</reference>
<dbReference type="OMA" id="NSFLMGD"/>
<keyword evidence="3" id="KW-0813">Transport</keyword>
<feature type="region of interest" description="Disordered" evidence="7">
    <location>
        <begin position="754"/>
        <end position="775"/>
    </location>
</feature>
<feature type="transmembrane region" description="Helical" evidence="8">
    <location>
        <begin position="533"/>
        <end position="555"/>
    </location>
</feature>
<dbReference type="eggNOG" id="ENOG502QRUH">
    <property type="taxonomic scope" value="Eukaryota"/>
</dbReference>
<proteinExistence type="inferred from homology"/>
<organism evidence="9">
    <name type="scientific">Oryza punctata</name>
    <name type="common">Red rice</name>
    <dbReference type="NCBI Taxonomy" id="4537"/>
    <lineage>
        <taxon>Eukaryota</taxon>
        <taxon>Viridiplantae</taxon>
        <taxon>Streptophyta</taxon>
        <taxon>Embryophyta</taxon>
        <taxon>Tracheophyta</taxon>
        <taxon>Spermatophyta</taxon>
        <taxon>Magnoliopsida</taxon>
        <taxon>Liliopsida</taxon>
        <taxon>Poales</taxon>
        <taxon>Poaceae</taxon>
        <taxon>BOP clade</taxon>
        <taxon>Oryzoideae</taxon>
        <taxon>Oryzeae</taxon>
        <taxon>Oryzinae</taxon>
        <taxon>Oryza</taxon>
    </lineage>
</organism>
<feature type="transmembrane region" description="Helical" evidence="8">
    <location>
        <begin position="567"/>
        <end position="588"/>
    </location>
</feature>
<keyword evidence="5 8" id="KW-1133">Transmembrane helix</keyword>
<feature type="transmembrane region" description="Helical" evidence="8">
    <location>
        <begin position="609"/>
        <end position="625"/>
    </location>
</feature>
<feature type="transmembrane region" description="Helical" evidence="8">
    <location>
        <begin position="45"/>
        <end position="67"/>
    </location>
</feature>
<feature type="transmembrane region" description="Helical" evidence="8">
    <location>
        <begin position="408"/>
        <end position="434"/>
    </location>
</feature>
<evidence type="ECO:0000313" key="9">
    <source>
        <dbReference type="EnsemblPlants" id="OPUNC04G20820.1"/>
    </source>
</evidence>
<dbReference type="STRING" id="4537.A0A0E0KUG8"/>
<feature type="transmembrane region" description="Helical" evidence="8">
    <location>
        <begin position="1047"/>
        <end position="1068"/>
    </location>
</feature>
<protein>
    <submittedName>
        <fullName evidence="9">Uncharacterized protein</fullName>
    </submittedName>
</protein>
<feature type="transmembrane region" description="Helical" evidence="8">
    <location>
        <begin position="1074"/>
        <end position="1092"/>
    </location>
</feature>
<sequence>MADSNAGGNNSSGAANNAEVQIPIPGPSKAEGAVAPETPGKPLRWWVMVAVDVFFLIAGQTSATLLGRYYYTQGGRSKWITAFVQTAGFPILFFALFFFPSKSPSSCTNTPMAKLAVIYIVLGLIIAADNTMYSSGLKYLPASTYSLVCASQLAFNVVFSYVLNSQKVTPLIFNSVVLLTLSASLLGVSKESQGVTGVSGGKYLLGFVLTLGASCAYSLILALMQLTFETIIKKHTFSAVLNMQIYTGLVATLASVTGLFASGEWRSLRGEMNAFRSGQFSYLMTLVWAAVSWQVASIGVLGLIFEVSALFSNVISTVSLPVIPFFAVVVFNDRMNGAKIVAMLIAIWGFVSYLFQHYLDGKKAKKASSGVRGQEDVVAESDKGTSRADATAAAAAAPPPVSSKRLRWWAVVLANIVFVLGGQSVATLLGRIYYDQGGGSLWLATVVQSCGAPLAVPLLLCFRRPESSLVARPPLLKIAAIYAGLGVLLAGDNLMYSYALLYLPLSTYSLVCATQLCFNAVFSYFLNKEKFTALVLNSVVLLTFSAALVGVSHSSEETKSSVPEGKFALGFVLALAASAAFALILSLMQLTFDTVLRSNAAHAVLELQLWSNAAASCVSVAGLFISGEWSSLTAEMDGYEKGKVAYGMTLTWTAVSWQLATMGMVGLVATVSSLFTNVISTVGMPLSPVMAVIFLGDRMDGAKVIAMLIGIWGFLSYVYQHYLDDAKSKNTAQSADSPIWRMLKKFSSKSEGTLIKQESGHGENGSGPKAAAPESTRGGARWWLTVAADMFMVLCGQTVATLLGRLYYNSGGNSKWMATLTQSAGSPLLAILLLFTPPPAGDEPSPAASKMIPIYVGLGIIIGFDNLMYSYALQYLPVSTFSLVAATQLGFNSVTSRLINAQRFTVLIANSVVVLTFSAALLGIGASSDETSSSVPRGKYPAGFVLTLAASAVFALILSLFEVTFEKVVRTRTLRWVLRAQLWTNLVASTVSVVGLLASGDWRTIPGEMAAFKDGRARYVATLVGTAVSWQVMAVGSLRLIVRVSSLFANVTGTLSLPLVPVFAVALFGDRMTGIKAVSMLMAVWGFLSYAYQQYIDGRRAAGAGKGRAAAECRVCAARAGSEQDSPA</sequence>
<feature type="transmembrane region" description="Helical" evidence="8">
    <location>
        <begin position="505"/>
        <end position="526"/>
    </location>
</feature>
<evidence type="ECO:0000256" key="2">
    <source>
        <dbReference type="ARBA" id="ARBA00006213"/>
    </source>
</evidence>
<feature type="transmembrane region" description="Helical" evidence="8">
    <location>
        <begin position="440"/>
        <end position="462"/>
    </location>
</feature>
<feature type="transmembrane region" description="Helical" evidence="8">
    <location>
        <begin position="982"/>
        <end position="999"/>
    </location>
</feature>
<name>A0A0E0KUG8_ORYPU</name>